<dbReference type="GO" id="GO:0006749">
    <property type="term" value="P:glutathione metabolic process"/>
    <property type="evidence" value="ECO:0007669"/>
    <property type="project" value="TreeGrafter"/>
</dbReference>
<reference evidence="3 4" key="1">
    <citation type="journal article" date="2013" name="Curr. Biol.">
        <title>The Genome of the Foraminiferan Reticulomyxa filosa.</title>
        <authorList>
            <person name="Glockner G."/>
            <person name="Hulsmann N."/>
            <person name="Schleicher M."/>
            <person name="Noegel A.A."/>
            <person name="Eichinger L."/>
            <person name="Gallinger C."/>
            <person name="Pawlowski J."/>
            <person name="Sierra R."/>
            <person name="Euteneuer U."/>
            <person name="Pillet L."/>
            <person name="Moustafa A."/>
            <person name="Platzer M."/>
            <person name="Groth M."/>
            <person name="Szafranski K."/>
            <person name="Schliwa M."/>
        </authorList>
    </citation>
    <scope>NUCLEOTIDE SEQUENCE [LARGE SCALE GENOMIC DNA]</scope>
</reference>
<dbReference type="SUPFAM" id="SSF47616">
    <property type="entry name" value="GST C-terminal domain-like"/>
    <property type="match status" value="1"/>
</dbReference>
<dbReference type="Proteomes" id="UP000023152">
    <property type="component" value="Unassembled WGS sequence"/>
</dbReference>
<dbReference type="GO" id="GO:0004364">
    <property type="term" value="F:glutathione transferase activity"/>
    <property type="evidence" value="ECO:0007669"/>
    <property type="project" value="TreeGrafter"/>
</dbReference>
<evidence type="ECO:0000313" key="4">
    <source>
        <dbReference type="Proteomes" id="UP000023152"/>
    </source>
</evidence>
<comment type="similarity">
    <text evidence="1">Belongs to the GST superfamily. Zeta family.</text>
</comment>
<comment type="caution">
    <text evidence="3">The sequence shown here is derived from an EMBL/GenBank/DDBJ whole genome shotgun (WGS) entry which is preliminary data.</text>
</comment>
<proteinExistence type="inferred from homology"/>
<feature type="domain" description="GST C-terminal" evidence="2">
    <location>
        <begin position="1"/>
        <end position="108"/>
    </location>
</feature>
<dbReference type="GO" id="GO:0005739">
    <property type="term" value="C:mitochondrion"/>
    <property type="evidence" value="ECO:0007669"/>
    <property type="project" value="TreeGrafter"/>
</dbReference>
<dbReference type="PANTHER" id="PTHR42673:SF4">
    <property type="entry name" value="MALEYLACETOACETATE ISOMERASE"/>
    <property type="match status" value="1"/>
</dbReference>
<dbReference type="GO" id="GO:0006559">
    <property type="term" value="P:L-phenylalanine catabolic process"/>
    <property type="evidence" value="ECO:0007669"/>
    <property type="project" value="TreeGrafter"/>
</dbReference>
<evidence type="ECO:0000256" key="1">
    <source>
        <dbReference type="ARBA" id="ARBA00010007"/>
    </source>
</evidence>
<sequence>NNNNNNNNNKSNKLDEKTIKKLKDEWAKQCIEEGFEALEKLLKECSGKYCVGDSVSMADCVLVPQVYNAVRFNVDMKRFPTIQKIHDQCMTLEAFKASHPDRQPDAEGVAKL</sequence>
<dbReference type="InterPro" id="IPR034330">
    <property type="entry name" value="GST_Zeta_C"/>
</dbReference>
<keyword evidence="4" id="KW-1185">Reference proteome</keyword>
<dbReference type="Pfam" id="PF14497">
    <property type="entry name" value="GST_C_3"/>
    <property type="match status" value="1"/>
</dbReference>
<evidence type="ECO:0000313" key="3">
    <source>
        <dbReference type="EMBL" id="ETO26371.1"/>
    </source>
</evidence>
<dbReference type="InterPro" id="IPR036282">
    <property type="entry name" value="Glutathione-S-Trfase_C_sf"/>
</dbReference>
<accession>X6NK98</accession>
<feature type="non-terminal residue" evidence="3">
    <location>
        <position position="1"/>
    </location>
</feature>
<dbReference type="Gene3D" id="1.20.1050.10">
    <property type="match status" value="1"/>
</dbReference>
<organism evidence="3 4">
    <name type="scientific">Reticulomyxa filosa</name>
    <dbReference type="NCBI Taxonomy" id="46433"/>
    <lineage>
        <taxon>Eukaryota</taxon>
        <taxon>Sar</taxon>
        <taxon>Rhizaria</taxon>
        <taxon>Retaria</taxon>
        <taxon>Foraminifera</taxon>
        <taxon>Monothalamids</taxon>
        <taxon>Reticulomyxidae</taxon>
        <taxon>Reticulomyxa</taxon>
    </lineage>
</organism>
<dbReference type="InterPro" id="IPR010987">
    <property type="entry name" value="Glutathione-S-Trfase_C-like"/>
</dbReference>
<evidence type="ECO:0000259" key="2">
    <source>
        <dbReference type="PROSITE" id="PS50405"/>
    </source>
</evidence>
<protein>
    <submittedName>
        <fullName evidence="3">Maleylacetoacetate isomerase isoform 1</fullName>
    </submittedName>
</protein>
<dbReference type="EMBL" id="ASPP01007908">
    <property type="protein sequence ID" value="ETO26371.1"/>
    <property type="molecule type" value="Genomic_DNA"/>
</dbReference>
<dbReference type="OrthoDB" id="202840at2759"/>
<dbReference type="AlphaFoldDB" id="X6NK98"/>
<gene>
    <name evidence="3" type="ORF">RFI_10767</name>
</gene>
<keyword evidence="3" id="KW-0413">Isomerase</keyword>
<dbReference type="FunFam" id="1.20.1050.10:FF:000017">
    <property type="entry name" value="Maleylacetoacetate isomerase"/>
    <property type="match status" value="1"/>
</dbReference>
<dbReference type="InterPro" id="IPR004046">
    <property type="entry name" value="GST_C"/>
</dbReference>
<dbReference type="PANTHER" id="PTHR42673">
    <property type="entry name" value="MALEYLACETOACETATE ISOMERASE"/>
    <property type="match status" value="1"/>
</dbReference>
<dbReference type="PROSITE" id="PS50405">
    <property type="entry name" value="GST_CTER"/>
    <property type="match status" value="1"/>
</dbReference>
<dbReference type="CDD" id="cd03191">
    <property type="entry name" value="GST_C_Zeta"/>
    <property type="match status" value="1"/>
</dbReference>
<name>X6NK98_RETFI</name>
<dbReference type="GO" id="GO:0016034">
    <property type="term" value="F:maleylacetoacetate isomerase activity"/>
    <property type="evidence" value="ECO:0007669"/>
    <property type="project" value="TreeGrafter"/>
</dbReference>